<keyword evidence="7" id="KW-1185">Reference proteome</keyword>
<gene>
    <name evidence="8" type="primary">LOC115739007</name>
</gene>
<evidence type="ECO:0000259" key="6">
    <source>
        <dbReference type="PROSITE" id="PS51005"/>
    </source>
</evidence>
<keyword evidence="2" id="KW-0238">DNA-binding</keyword>
<dbReference type="GO" id="GO:0006355">
    <property type="term" value="P:regulation of DNA-templated transcription"/>
    <property type="evidence" value="ECO:0007669"/>
    <property type="project" value="InterPro"/>
</dbReference>
<name>A0A8B8NYS4_9MYRT</name>
<evidence type="ECO:0000256" key="3">
    <source>
        <dbReference type="ARBA" id="ARBA00023163"/>
    </source>
</evidence>
<evidence type="ECO:0000313" key="7">
    <source>
        <dbReference type="Proteomes" id="UP000827889"/>
    </source>
</evidence>
<feature type="region of interest" description="Disordered" evidence="5">
    <location>
        <begin position="175"/>
        <end position="239"/>
    </location>
</feature>
<reference evidence="7" key="1">
    <citation type="submission" date="2025-05" db="UniProtKB">
        <authorList>
            <consortium name="RefSeq"/>
        </authorList>
    </citation>
    <scope>NUCLEOTIDE SEQUENCE [LARGE SCALE GENOMIC DNA]</scope>
</reference>
<keyword evidence="1" id="KW-0805">Transcription regulation</keyword>
<organism evidence="7 8">
    <name type="scientific">Rhodamnia argentea</name>
    <dbReference type="NCBI Taxonomy" id="178133"/>
    <lineage>
        <taxon>Eukaryota</taxon>
        <taxon>Viridiplantae</taxon>
        <taxon>Streptophyta</taxon>
        <taxon>Embryophyta</taxon>
        <taxon>Tracheophyta</taxon>
        <taxon>Spermatophyta</taxon>
        <taxon>Magnoliopsida</taxon>
        <taxon>eudicotyledons</taxon>
        <taxon>Gunneridae</taxon>
        <taxon>Pentapetalae</taxon>
        <taxon>rosids</taxon>
        <taxon>malvids</taxon>
        <taxon>Myrtales</taxon>
        <taxon>Myrtaceae</taxon>
        <taxon>Myrtoideae</taxon>
        <taxon>Myrteae</taxon>
        <taxon>Australasian group</taxon>
        <taxon>Rhodamnia</taxon>
    </lineage>
</organism>
<dbReference type="OrthoDB" id="676820at2759"/>
<keyword evidence="3" id="KW-0804">Transcription</keyword>
<dbReference type="GeneID" id="115739007"/>
<dbReference type="PROSITE" id="PS51005">
    <property type="entry name" value="NAC"/>
    <property type="match status" value="1"/>
</dbReference>
<dbReference type="InterPro" id="IPR036093">
    <property type="entry name" value="NAC_dom_sf"/>
</dbReference>
<dbReference type="Pfam" id="PF02365">
    <property type="entry name" value="NAM"/>
    <property type="match status" value="1"/>
</dbReference>
<evidence type="ECO:0000256" key="2">
    <source>
        <dbReference type="ARBA" id="ARBA00023125"/>
    </source>
</evidence>
<dbReference type="GO" id="GO:0003677">
    <property type="term" value="F:DNA binding"/>
    <property type="evidence" value="ECO:0007669"/>
    <property type="project" value="UniProtKB-KW"/>
</dbReference>
<evidence type="ECO:0000256" key="5">
    <source>
        <dbReference type="SAM" id="MobiDB-lite"/>
    </source>
</evidence>
<protein>
    <submittedName>
        <fullName evidence="8">NAC domain-containing protein 83</fullName>
    </submittedName>
</protein>
<dbReference type="Proteomes" id="UP000827889">
    <property type="component" value="Chromosome 1"/>
</dbReference>
<reference evidence="8" key="2">
    <citation type="submission" date="2025-08" db="UniProtKB">
        <authorList>
            <consortium name="RefSeq"/>
        </authorList>
    </citation>
    <scope>IDENTIFICATION</scope>
    <source>
        <tissue evidence="8">Leaf</tissue>
    </source>
</reference>
<accession>A0A8B8NYS4</accession>
<evidence type="ECO:0000256" key="1">
    <source>
        <dbReference type="ARBA" id="ARBA00023015"/>
    </source>
</evidence>
<dbReference type="PANTHER" id="PTHR31719:SF130">
    <property type="entry name" value="NAC DOMAIN-CONTAINING PROTEIN 18"/>
    <property type="match status" value="1"/>
</dbReference>
<keyword evidence="4" id="KW-0539">Nucleus</keyword>
<dbReference type="Gene3D" id="2.170.150.80">
    <property type="entry name" value="NAC domain"/>
    <property type="match status" value="1"/>
</dbReference>
<feature type="domain" description="NAC" evidence="6">
    <location>
        <begin position="14"/>
        <end position="170"/>
    </location>
</feature>
<dbReference type="SUPFAM" id="SSF101941">
    <property type="entry name" value="NAC domain"/>
    <property type="match status" value="1"/>
</dbReference>
<dbReference type="PANTHER" id="PTHR31719">
    <property type="entry name" value="NAC TRANSCRIPTION FACTOR 56"/>
    <property type="match status" value="1"/>
</dbReference>
<evidence type="ECO:0000313" key="8">
    <source>
        <dbReference type="RefSeq" id="XP_030527710.1"/>
    </source>
</evidence>
<dbReference type="InterPro" id="IPR003441">
    <property type="entry name" value="NAC-dom"/>
</dbReference>
<evidence type="ECO:0000256" key="4">
    <source>
        <dbReference type="ARBA" id="ARBA00023242"/>
    </source>
</evidence>
<proteinExistence type="predicted"/>
<dbReference type="RefSeq" id="XP_030527710.1">
    <property type="nucleotide sequence ID" value="XM_030671850.2"/>
</dbReference>
<sequence length="239" mass="26648">MEVPRFFVSGGIKLPIGFRFRPTDRELVVHYLKRKVLAVPLPASVIPELDVFRADPWDLPGSLRERRYFFSRRNRSSNGHERTRVAAGFGYWRYKAKSKQILASDGTGNQVIGVRKTLAFREGKHSIGNVPGTRWILHEFSLAATPENSKSTTMAHAGDANWVVYRLFQKKMRAKRNGNGNLSHPKRKKRSSVTDLGSECSVGDSLGTPPPPSPCSSSITDVSSSGNMLDQEDISSSFR</sequence>
<feature type="compositionally biased region" description="Polar residues" evidence="5">
    <location>
        <begin position="219"/>
        <end position="239"/>
    </location>
</feature>
<dbReference type="KEGG" id="rarg:115739007"/>
<dbReference type="AlphaFoldDB" id="A0A8B8NYS4"/>